<dbReference type="CDD" id="cd17316">
    <property type="entry name" value="MFS_SV2_like"/>
    <property type="match status" value="1"/>
</dbReference>
<evidence type="ECO:0000256" key="3">
    <source>
        <dbReference type="ARBA" id="ARBA00022448"/>
    </source>
</evidence>
<keyword evidence="4 7" id="KW-0812">Transmembrane</keyword>
<keyword evidence="5 7" id="KW-1133">Transmembrane helix</keyword>
<keyword evidence="3" id="KW-0813">Transport</keyword>
<feature type="transmembrane region" description="Helical" evidence="7">
    <location>
        <begin position="314"/>
        <end position="331"/>
    </location>
</feature>
<name>A0ABW9EFC0_9BURK</name>
<dbReference type="InterPro" id="IPR005829">
    <property type="entry name" value="Sugar_transporter_CS"/>
</dbReference>
<reference evidence="9 10" key="1">
    <citation type="journal article" date="2024" name="Chem. Sci.">
        <title>Discovery of megapolipeptins by genome mining of a Burkholderiales bacteria collection.</title>
        <authorList>
            <person name="Paulo B.S."/>
            <person name="Recchia M.J.J."/>
            <person name="Lee S."/>
            <person name="Fergusson C.H."/>
            <person name="Romanowski S.B."/>
            <person name="Hernandez A."/>
            <person name="Krull N."/>
            <person name="Liu D.Y."/>
            <person name="Cavanagh H."/>
            <person name="Bos A."/>
            <person name="Gray C.A."/>
            <person name="Murphy B.T."/>
            <person name="Linington R.G."/>
            <person name="Eustaquio A.S."/>
        </authorList>
    </citation>
    <scope>NUCLEOTIDE SEQUENCE [LARGE SCALE GENOMIC DNA]</scope>
    <source>
        <strain evidence="9 10">RL17-350-BIC-E</strain>
    </source>
</reference>
<dbReference type="PANTHER" id="PTHR23511">
    <property type="entry name" value="SYNAPTIC VESICLE GLYCOPROTEIN 2"/>
    <property type="match status" value="1"/>
</dbReference>
<feature type="transmembrane region" description="Helical" evidence="7">
    <location>
        <begin position="198"/>
        <end position="221"/>
    </location>
</feature>
<feature type="transmembrane region" description="Helical" evidence="7">
    <location>
        <begin position="433"/>
        <end position="457"/>
    </location>
</feature>
<feature type="transmembrane region" description="Helical" evidence="7">
    <location>
        <begin position="108"/>
        <end position="132"/>
    </location>
</feature>
<dbReference type="PROSITE" id="PS50850">
    <property type="entry name" value="MFS"/>
    <property type="match status" value="1"/>
</dbReference>
<dbReference type="InterPro" id="IPR036259">
    <property type="entry name" value="MFS_trans_sf"/>
</dbReference>
<feature type="transmembrane region" description="Helical" evidence="7">
    <location>
        <begin position="463"/>
        <end position="483"/>
    </location>
</feature>
<dbReference type="InterPro" id="IPR020846">
    <property type="entry name" value="MFS_dom"/>
</dbReference>
<dbReference type="PANTHER" id="PTHR23511:SF34">
    <property type="entry name" value="SYNAPTIC VESICLE GLYCOPROTEIN 2"/>
    <property type="match status" value="1"/>
</dbReference>
<dbReference type="Pfam" id="PF00083">
    <property type="entry name" value="Sugar_tr"/>
    <property type="match status" value="1"/>
</dbReference>
<evidence type="ECO:0000256" key="2">
    <source>
        <dbReference type="ARBA" id="ARBA00010992"/>
    </source>
</evidence>
<dbReference type="Proteomes" id="UP001629392">
    <property type="component" value="Unassembled WGS sequence"/>
</dbReference>
<comment type="subcellular location">
    <subcellularLocation>
        <location evidence="1">Membrane</location>
        <topology evidence="1">Multi-pass membrane protein</topology>
    </subcellularLocation>
</comment>
<proteinExistence type="inferred from homology"/>
<protein>
    <submittedName>
        <fullName evidence="9">MFS transporter</fullName>
    </submittedName>
</protein>
<evidence type="ECO:0000256" key="1">
    <source>
        <dbReference type="ARBA" id="ARBA00004141"/>
    </source>
</evidence>
<dbReference type="SUPFAM" id="SSF103473">
    <property type="entry name" value="MFS general substrate transporter"/>
    <property type="match status" value="1"/>
</dbReference>
<evidence type="ECO:0000256" key="5">
    <source>
        <dbReference type="ARBA" id="ARBA00022989"/>
    </source>
</evidence>
<dbReference type="InterPro" id="IPR005828">
    <property type="entry name" value="MFS_sugar_transport-like"/>
</dbReference>
<feature type="transmembrane region" description="Helical" evidence="7">
    <location>
        <begin position="233"/>
        <end position="252"/>
    </location>
</feature>
<evidence type="ECO:0000259" key="8">
    <source>
        <dbReference type="PROSITE" id="PS50850"/>
    </source>
</evidence>
<feature type="transmembrane region" description="Helical" evidence="7">
    <location>
        <begin position="169"/>
        <end position="186"/>
    </location>
</feature>
<evidence type="ECO:0000256" key="7">
    <source>
        <dbReference type="SAM" id="Phobius"/>
    </source>
</evidence>
<feature type="transmembrane region" description="Helical" evidence="7">
    <location>
        <begin position="351"/>
        <end position="371"/>
    </location>
</feature>
<sequence>MKSSNQAVYATALGDAAALGGLPANTDTDTGAGESAADHAGRIALEGARISARLDRLPATRSIWKLVMLLSLGLFFELYDLMFSGYIAPGLVRSGILTATTHGLFGTSGVASFIAALFAGLFIGTAACGFLADRFGRRAIFTWSLLWYTAANIVMAFQDTAFGLNLWRFIAGIGIGVEIVTIGTYISELVPKHIRGRASACSQAVGFCAVPIVAFLSYLLVPHRYFGLDGWRLVVLTGVVGAIVVWWIRLRLPESPRWLAQKGRIDEADAVMKRLEARVEREYGQPLPQPASPEPVRARAAFRDLLAPPYRRRTLMLIIFHVFQTMGYYGFANWIPTLLIKQGITVTTSLMYASIIALAAPLGPLLGLLIADRFERKTVIIFMAGVNVVCGLAFSQARETVLLVSLGVCLVLAGNIISYSYHAYQAELFPTSIRARAVGFVYSWSRISAVFSAFVIAGCLSRFGVNGVFVFISGAMAVVMIAIGTLGPKTRDVALEDISR</sequence>
<evidence type="ECO:0000256" key="6">
    <source>
        <dbReference type="ARBA" id="ARBA00023136"/>
    </source>
</evidence>
<comment type="caution">
    <text evidence="9">The sequence shown here is derived from an EMBL/GenBank/DDBJ whole genome shotgun (WGS) entry which is preliminary data.</text>
</comment>
<evidence type="ECO:0000313" key="10">
    <source>
        <dbReference type="Proteomes" id="UP001629392"/>
    </source>
</evidence>
<feature type="transmembrane region" description="Helical" evidence="7">
    <location>
        <begin position="66"/>
        <end position="88"/>
    </location>
</feature>
<evidence type="ECO:0000313" key="9">
    <source>
        <dbReference type="EMBL" id="MFM0716911.1"/>
    </source>
</evidence>
<keyword evidence="10" id="KW-1185">Reference proteome</keyword>
<dbReference type="EMBL" id="JAQQCL010000006">
    <property type="protein sequence ID" value="MFM0716911.1"/>
    <property type="molecule type" value="Genomic_DNA"/>
</dbReference>
<accession>A0ABW9EFC0</accession>
<dbReference type="Gene3D" id="1.20.1250.20">
    <property type="entry name" value="MFS general substrate transporter like domains"/>
    <property type="match status" value="1"/>
</dbReference>
<dbReference type="PROSITE" id="PS00217">
    <property type="entry name" value="SUGAR_TRANSPORT_2"/>
    <property type="match status" value="1"/>
</dbReference>
<keyword evidence="6 7" id="KW-0472">Membrane</keyword>
<dbReference type="RefSeq" id="WP_408152967.1">
    <property type="nucleotide sequence ID" value="NZ_JAQQCL010000006.1"/>
</dbReference>
<gene>
    <name evidence="9" type="ORF">PQQ73_11285</name>
</gene>
<feature type="transmembrane region" description="Helical" evidence="7">
    <location>
        <begin position="139"/>
        <end position="157"/>
    </location>
</feature>
<feature type="transmembrane region" description="Helical" evidence="7">
    <location>
        <begin position="401"/>
        <end position="421"/>
    </location>
</feature>
<evidence type="ECO:0000256" key="4">
    <source>
        <dbReference type="ARBA" id="ARBA00022692"/>
    </source>
</evidence>
<feature type="domain" description="Major facilitator superfamily (MFS) profile" evidence="8">
    <location>
        <begin position="66"/>
        <end position="491"/>
    </location>
</feature>
<organism evidence="9 10">
    <name type="scientific">Paraburkholderia strydomiana</name>
    <dbReference type="NCBI Taxonomy" id="1245417"/>
    <lineage>
        <taxon>Bacteria</taxon>
        <taxon>Pseudomonadati</taxon>
        <taxon>Pseudomonadota</taxon>
        <taxon>Betaproteobacteria</taxon>
        <taxon>Burkholderiales</taxon>
        <taxon>Burkholderiaceae</taxon>
        <taxon>Paraburkholderia</taxon>
    </lineage>
</organism>
<comment type="similarity">
    <text evidence="2">Belongs to the major facilitator superfamily. Sugar transporter (TC 2.A.1.1) family.</text>
</comment>